<accession>A0A5R9EC33</accession>
<dbReference type="InterPro" id="IPR017039">
    <property type="entry name" value="Virul_fac_BrkB"/>
</dbReference>
<reference evidence="7 8" key="1">
    <citation type="submission" date="2019-05" db="EMBL/GenBank/DDBJ databases">
        <title>Streptomyces marianii sp. nov., a novel marine actinomycete from southern coast of India.</title>
        <authorList>
            <person name="Iniyan A.M."/>
            <person name="Wink J."/>
            <person name="Ramprasad E."/>
            <person name="Ramana C.V."/>
            <person name="Bunk B."/>
            <person name="Sproer C."/>
            <person name="Joseph F.-J.R.S."/>
            <person name="Vincent S.G.P."/>
        </authorList>
    </citation>
    <scope>NUCLEOTIDE SEQUENCE [LARGE SCALE GENOMIC DNA]</scope>
    <source>
        <strain evidence="7 8">ICN19</strain>
    </source>
</reference>
<keyword evidence="4 6" id="KW-1133">Transmembrane helix</keyword>
<comment type="caution">
    <text evidence="7">The sequence shown here is derived from an EMBL/GenBank/DDBJ whole genome shotgun (WGS) entry which is preliminary data.</text>
</comment>
<dbReference type="RefSeq" id="WP_138056815.1">
    <property type="nucleotide sequence ID" value="NZ_VAWE01000001.1"/>
</dbReference>
<organism evidence="7 8">
    <name type="scientific">Streptomyces marianii</name>
    <dbReference type="NCBI Taxonomy" id="1817406"/>
    <lineage>
        <taxon>Bacteria</taxon>
        <taxon>Bacillati</taxon>
        <taxon>Actinomycetota</taxon>
        <taxon>Actinomycetes</taxon>
        <taxon>Kitasatosporales</taxon>
        <taxon>Streptomycetaceae</taxon>
        <taxon>Streptomyces</taxon>
    </lineage>
</organism>
<evidence type="ECO:0000256" key="1">
    <source>
        <dbReference type="ARBA" id="ARBA00004651"/>
    </source>
</evidence>
<keyword evidence="8" id="KW-1185">Reference proteome</keyword>
<evidence type="ECO:0000256" key="3">
    <source>
        <dbReference type="ARBA" id="ARBA00022692"/>
    </source>
</evidence>
<evidence type="ECO:0000256" key="4">
    <source>
        <dbReference type="ARBA" id="ARBA00022989"/>
    </source>
</evidence>
<feature type="transmembrane region" description="Helical" evidence="6">
    <location>
        <begin position="99"/>
        <end position="121"/>
    </location>
</feature>
<dbReference type="OrthoDB" id="3853596at2"/>
<evidence type="ECO:0000256" key="6">
    <source>
        <dbReference type="SAM" id="Phobius"/>
    </source>
</evidence>
<protein>
    <submittedName>
        <fullName evidence="7">YihY/virulence factor BrkB family protein</fullName>
    </submittedName>
</protein>
<evidence type="ECO:0000313" key="7">
    <source>
        <dbReference type="EMBL" id="TLQ47536.1"/>
    </source>
</evidence>
<dbReference type="Proteomes" id="UP000305921">
    <property type="component" value="Unassembled WGS sequence"/>
</dbReference>
<sequence>MDSTEGPADASLPRRFGRRIRESVMGGPGERDGGDLELMNRSLGFAAMGFLTLVPLMIVLAAAAPAQAAGFAHWLSRALSASTAAQHEIQQMFAPPRHVLRATTSFSLAALAIFGVTFGAAVQTGYEKAWGLEPARSGGSYAGMLARHVVWLCLVVGYVLVLTNTPLRRQSVITTPQGTAGAVLVTLMLLWASQKVLLGRRVGWRALLPGALATTVGLLGLRLFSRLVFSPLIVTSAVAYGPVGTMLVVQSWFVGVGFILYGGALVGRILHEEAWPGPRRRHG</sequence>
<feature type="transmembrane region" description="Helical" evidence="6">
    <location>
        <begin position="141"/>
        <end position="161"/>
    </location>
</feature>
<keyword evidence="2" id="KW-1003">Cell membrane</keyword>
<feature type="transmembrane region" description="Helical" evidence="6">
    <location>
        <begin position="204"/>
        <end position="221"/>
    </location>
</feature>
<keyword evidence="5 6" id="KW-0472">Membrane</keyword>
<dbReference type="EMBL" id="VAWE01000001">
    <property type="protein sequence ID" value="TLQ47536.1"/>
    <property type="molecule type" value="Genomic_DNA"/>
</dbReference>
<feature type="transmembrane region" description="Helical" evidence="6">
    <location>
        <begin position="173"/>
        <end position="192"/>
    </location>
</feature>
<dbReference type="Pfam" id="PF03631">
    <property type="entry name" value="Virul_fac_BrkB"/>
    <property type="match status" value="1"/>
</dbReference>
<feature type="transmembrane region" description="Helical" evidence="6">
    <location>
        <begin position="43"/>
        <end position="64"/>
    </location>
</feature>
<evidence type="ECO:0000313" key="8">
    <source>
        <dbReference type="Proteomes" id="UP000305921"/>
    </source>
</evidence>
<dbReference type="AlphaFoldDB" id="A0A5R9EC33"/>
<dbReference type="GO" id="GO:0005886">
    <property type="term" value="C:plasma membrane"/>
    <property type="evidence" value="ECO:0007669"/>
    <property type="project" value="UniProtKB-SubCell"/>
</dbReference>
<comment type="subcellular location">
    <subcellularLocation>
        <location evidence="1">Cell membrane</location>
        <topology evidence="1">Multi-pass membrane protein</topology>
    </subcellularLocation>
</comment>
<gene>
    <name evidence="7" type="ORF">FEF34_35425</name>
</gene>
<keyword evidence="3 6" id="KW-0812">Transmembrane</keyword>
<evidence type="ECO:0000256" key="5">
    <source>
        <dbReference type="ARBA" id="ARBA00023136"/>
    </source>
</evidence>
<feature type="transmembrane region" description="Helical" evidence="6">
    <location>
        <begin position="228"/>
        <end position="246"/>
    </location>
</feature>
<feature type="transmembrane region" description="Helical" evidence="6">
    <location>
        <begin position="252"/>
        <end position="271"/>
    </location>
</feature>
<evidence type="ECO:0000256" key="2">
    <source>
        <dbReference type="ARBA" id="ARBA00022475"/>
    </source>
</evidence>
<proteinExistence type="predicted"/>
<name>A0A5R9EC33_9ACTN</name>